<dbReference type="Gene3D" id="3.40.50.12780">
    <property type="entry name" value="N-terminal domain of ligase-like"/>
    <property type="match status" value="1"/>
</dbReference>
<dbReference type="InterPro" id="IPR000873">
    <property type="entry name" value="AMP-dep_synth/lig_dom"/>
</dbReference>
<dbReference type="Pfam" id="PF00501">
    <property type="entry name" value="AMP-binding"/>
    <property type="match status" value="1"/>
</dbReference>
<accession>A0A024E5V0</accession>
<proteinExistence type="inferred from homology"/>
<dbReference type="EMBL" id="CP005960">
    <property type="protein sequence ID" value="AHZ67965.1"/>
    <property type="molecule type" value="Genomic_DNA"/>
</dbReference>
<dbReference type="Proteomes" id="UP000026913">
    <property type="component" value="Chromosome"/>
</dbReference>
<dbReference type="SUPFAM" id="SSF56801">
    <property type="entry name" value="Acetyl-CoA synthetase-like"/>
    <property type="match status" value="1"/>
</dbReference>
<dbReference type="AlphaFoldDB" id="A0A024E5V0"/>
<reference evidence="5 6" key="1">
    <citation type="journal article" date="2012" name="J. Bacteriol.">
        <title>Genome sequence of cold-adapted Pseudomonas mandelii strain JR-1.</title>
        <authorList>
            <person name="Jang S.H."/>
            <person name="Kim J."/>
            <person name="Kim J."/>
            <person name="Hong S."/>
            <person name="Lee C."/>
        </authorList>
    </citation>
    <scope>NUCLEOTIDE SEQUENCE [LARGE SCALE GENOMIC DNA]</scope>
    <source>
        <strain evidence="5 6">JR-1</strain>
    </source>
</reference>
<dbReference type="InterPro" id="IPR020845">
    <property type="entry name" value="AMP-binding_CS"/>
</dbReference>
<dbReference type="InterPro" id="IPR025110">
    <property type="entry name" value="AMP-bd_C"/>
</dbReference>
<comment type="similarity">
    <text evidence="1">Belongs to the ATP-dependent AMP-binding enzyme family.</text>
</comment>
<evidence type="ECO:0000256" key="1">
    <source>
        <dbReference type="ARBA" id="ARBA00006432"/>
    </source>
</evidence>
<dbReference type="PANTHER" id="PTHR43201:SF5">
    <property type="entry name" value="MEDIUM-CHAIN ACYL-COA LIGASE ACSF2, MITOCHONDRIAL"/>
    <property type="match status" value="1"/>
</dbReference>
<dbReference type="Pfam" id="PF13193">
    <property type="entry name" value="AMP-binding_C"/>
    <property type="match status" value="1"/>
</dbReference>
<dbReference type="PANTHER" id="PTHR43201">
    <property type="entry name" value="ACYL-COA SYNTHETASE"/>
    <property type="match status" value="1"/>
</dbReference>
<dbReference type="RefSeq" id="WP_010459411.1">
    <property type="nucleotide sequence ID" value="NZ_CP005960.1"/>
</dbReference>
<evidence type="ECO:0000259" key="4">
    <source>
        <dbReference type="Pfam" id="PF13193"/>
    </source>
</evidence>
<dbReference type="GO" id="GO:0006631">
    <property type="term" value="P:fatty acid metabolic process"/>
    <property type="evidence" value="ECO:0007669"/>
    <property type="project" value="TreeGrafter"/>
</dbReference>
<keyword evidence="2 5" id="KW-0436">Ligase</keyword>
<feature type="domain" description="AMP-dependent synthetase/ligase" evidence="3">
    <location>
        <begin position="10"/>
        <end position="368"/>
    </location>
</feature>
<gene>
    <name evidence="5" type="ORF">OU5_0886</name>
</gene>
<dbReference type="Gene3D" id="3.30.300.30">
    <property type="match status" value="1"/>
</dbReference>
<evidence type="ECO:0000256" key="2">
    <source>
        <dbReference type="ARBA" id="ARBA00022598"/>
    </source>
</evidence>
<dbReference type="InterPro" id="IPR042099">
    <property type="entry name" value="ANL_N_sf"/>
</dbReference>
<sequence>MFDLGRSFLAAVERRPHAVAVSDGALKKTYEDWFVDIQSAAWGLQCLGLQRGDRLLVVMQNRWQMATLHWACQFAGIVMTPLNWRSTAEELGYCIEDAQIRAVAYDDATVTAVAGCSAATRLPRIATGLRAANTDLSFEELCSQTPSGIILQADAEDFSLLLYTSGTTSKPKGVPRRHRSERAAAVAHVAQNLYRQGECTLGVMPLYHTMGVRSLLSMALIDGHFVCVPKFDVEATLQAIEREKVSNLYLVPTLYHMLIEHPAFARERVASVEKIGFAGAPMSDGLMRRVEQAFQPQLFVNHYGSSEIYTFTIDQQASRKPGSSGRSAMNQRVRVVPIDAETVDVQVNPLEEGQIIADLASDEAFEGYLNRPEATAKALRDGWYFTGDIGYFDLEGDLFVTGRVDDLIITGGENVSPAEIENMLSLHPAVEEVVVVGLPDEQWGKIIAAFIKLRAEVSESDLDAHCIASGLAKFKRPRRYQFIDQIPKSPVGKVLRRVLLAQFQEQALKAIS</sequence>
<protein>
    <submittedName>
        <fullName evidence="5">AMP-dependent synthetase and ligase</fullName>
    </submittedName>
</protein>
<evidence type="ECO:0000259" key="3">
    <source>
        <dbReference type="Pfam" id="PF00501"/>
    </source>
</evidence>
<dbReference type="GO" id="GO:0031956">
    <property type="term" value="F:medium-chain fatty acid-CoA ligase activity"/>
    <property type="evidence" value="ECO:0007669"/>
    <property type="project" value="TreeGrafter"/>
</dbReference>
<organism evidence="5 6">
    <name type="scientific">Pseudomonas mandelii JR-1</name>
    <dbReference type="NCBI Taxonomy" id="1147786"/>
    <lineage>
        <taxon>Bacteria</taxon>
        <taxon>Pseudomonadati</taxon>
        <taxon>Pseudomonadota</taxon>
        <taxon>Gammaproteobacteria</taxon>
        <taxon>Pseudomonadales</taxon>
        <taxon>Pseudomonadaceae</taxon>
        <taxon>Pseudomonas</taxon>
    </lineage>
</organism>
<evidence type="ECO:0000313" key="5">
    <source>
        <dbReference type="EMBL" id="AHZ67965.1"/>
    </source>
</evidence>
<dbReference type="KEGG" id="pman:OU5_0886"/>
<dbReference type="InterPro" id="IPR045851">
    <property type="entry name" value="AMP-bd_C_sf"/>
</dbReference>
<dbReference type="PROSITE" id="PS00455">
    <property type="entry name" value="AMP_BINDING"/>
    <property type="match status" value="1"/>
</dbReference>
<evidence type="ECO:0000313" key="6">
    <source>
        <dbReference type="Proteomes" id="UP000026913"/>
    </source>
</evidence>
<name>A0A024E5V0_9PSED</name>
<dbReference type="OrthoDB" id="9803968at2"/>
<dbReference type="HOGENOM" id="CLU_000022_59_0_6"/>
<feature type="domain" description="AMP-binding enzyme C-terminal" evidence="4">
    <location>
        <begin position="419"/>
        <end position="493"/>
    </location>
</feature>